<keyword evidence="6" id="KW-1185">Reference proteome</keyword>
<organism evidence="5 6">
    <name type="scientific">Basidiobolus ranarum</name>
    <dbReference type="NCBI Taxonomy" id="34480"/>
    <lineage>
        <taxon>Eukaryota</taxon>
        <taxon>Fungi</taxon>
        <taxon>Fungi incertae sedis</taxon>
        <taxon>Zoopagomycota</taxon>
        <taxon>Entomophthoromycotina</taxon>
        <taxon>Basidiobolomycetes</taxon>
        <taxon>Basidiobolales</taxon>
        <taxon>Basidiobolaceae</taxon>
        <taxon>Basidiobolus</taxon>
    </lineage>
</organism>
<comment type="similarity">
    <text evidence="4">Belongs to the copper transporter (Ctr) (TC 1.A.56) family. SLC31A subfamily.</text>
</comment>
<keyword evidence="4" id="KW-0186">Copper</keyword>
<accession>A0ABR2W7L6</accession>
<evidence type="ECO:0000313" key="6">
    <source>
        <dbReference type="Proteomes" id="UP001479436"/>
    </source>
</evidence>
<gene>
    <name evidence="5" type="primary">CTR2_2</name>
    <name evidence="5" type="ORF">K7432_002577</name>
</gene>
<keyword evidence="2 4" id="KW-1133">Transmembrane helix</keyword>
<dbReference type="PANTHER" id="PTHR12483">
    <property type="entry name" value="SOLUTE CARRIER FAMILY 31 COPPER TRANSPORTERS"/>
    <property type="match status" value="1"/>
</dbReference>
<feature type="transmembrane region" description="Helical" evidence="4">
    <location>
        <begin position="44"/>
        <end position="64"/>
    </location>
</feature>
<feature type="transmembrane region" description="Helical" evidence="4">
    <location>
        <begin position="141"/>
        <end position="158"/>
    </location>
</feature>
<dbReference type="EMBL" id="JASJQH010006946">
    <property type="protein sequence ID" value="KAK9722587.1"/>
    <property type="molecule type" value="Genomic_DNA"/>
</dbReference>
<keyword evidence="4" id="KW-0406">Ion transport</keyword>
<evidence type="ECO:0000256" key="2">
    <source>
        <dbReference type="ARBA" id="ARBA00022989"/>
    </source>
</evidence>
<dbReference type="InterPro" id="IPR007274">
    <property type="entry name" value="Cop_transporter"/>
</dbReference>
<evidence type="ECO:0000313" key="5">
    <source>
        <dbReference type="EMBL" id="KAK9722587.1"/>
    </source>
</evidence>
<keyword evidence="4" id="KW-0813">Transport</keyword>
<reference evidence="5 6" key="1">
    <citation type="submission" date="2023-04" db="EMBL/GenBank/DDBJ databases">
        <title>Genome of Basidiobolus ranarum AG-B5.</title>
        <authorList>
            <person name="Stajich J.E."/>
            <person name="Carter-House D."/>
            <person name="Gryganskyi A."/>
        </authorList>
    </citation>
    <scope>NUCLEOTIDE SEQUENCE [LARGE SCALE GENOMIC DNA]</scope>
    <source>
        <strain evidence="5 6">AG-B5</strain>
    </source>
</reference>
<keyword evidence="1 4" id="KW-0812">Transmembrane</keyword>
<dbReference type="PANTHER" id="PTHR12483:SF115">
    <property type="entry name" value="COPPER TRANSPORT PROTEIN"/>
    <property type="match status" value="1"/>
</dbReference>
<name>A0ABR2W7L6_9FUNG</name>
<comment type="caution">
    <text evidence="5">The sequence shown here is derived from an EMBL/GenBank/DDBJ whole genome shotgun (WGS) entry which is preliminary data.</text>
</comment>
<keyword evidence="3 4" id="KW-0472">Membrane</keyword>
<protein>
    <recommendedName>
        <fullName evidence="4">Copper transport protein</fullName>
    </recommendedName>
</protein>
<proteinExistence type="inferred from homology"/>
<evidence type="ECO:0000256" key="3">
    <source>
        <dbReference type="ARBA" id="ARBA00023136"/>
    </source>
</evidence>
<sequence>MDHMPGHDMPHNDMPHDMCSMQMVFNWDISNLCVVFNWWRVNSIPTLIVSIILVFALSASYEMLRDYTRTFEQRILLKHQTTATNDEDPESPDSNESLLNAGNYKYIWLTPKEKLLRVFLYSIQVFLSFFLMLIFMTYNGYLIIAVVIGASTGFYIFGGDRLSAAKSLACH</sequence>
<evidence type="ECO:0000256" key="4">
    <source>
        <dbReference type="RuleBase" id="RU367022"/>
    </source>
</evidence>
<dbReference type="Pfam" id="PF04145">
    <property type="entry name" value="Ctr"/>
    <property type="match status" value="1"/>
</dbReference>
<comment type="subcellular location">
    <subcellularLocation>
        <location evidence="4">Membrane</location>
        <topology evidence="4">Multi-pass membrane protein</topology>
    </subcellularLocation>
</comment>
<feature type="transmembrane region" description="Helical" evidence="4">
    <location>
        <begin position="115"/>
        <end position="135"/>
    </location>
</feature>
<evidence type="ECO:0000256" key="1">
    <source>
        <dbReference type="ARBA" id="ARBA00022692"/>
    </source>
</evidence>
<keyword evidence="4" id="KW-0187">Copper transport</keyword>
<dbReference type="Proteomes" id="UP001479436">
    <property type="component" value="Unassembled WGS sequence"/>
</dbReference>